<reference evidence="2" key="1">
    <citation type="submission" date="2016-09" db="EMBL/GenBank/DDBJ databases">
        <authorList>
            <person name="Guldener U."/>
        </authorList>
    </citation>
    <scope>NUCLEOTIDE SEQUENCE [LARGE SCALE GENOMIC DNA]</scope>
    <source>
        <strain evidence="2">V64-1</strain>
    </source>
</reference>
<protein>
    <submittedName>
        <fullName evidence="1">Uncharacterized protein</fullName>
    </submittedName>
</protein>
<dbReference type="Proteomes" id="UP000219369">
    <property type="component" value="Unassembled WGS sequence"/>
</dbReference>
<accession>A0A2H3TTC1</accession>
<proteinExistence type="predicted"/>
<dbReference type="AlphaFoldDB" id="A0A2H3TTC1"/>
<dbReference type="EMBL" id="FMJY01000010">
    <property type="protein sequence ID" value="SCO91837.1"/>
    <property type="molecule type" value="Genomic_DNA"/>
</dbReference>
<evidence type="ECO:0000313" key="2">
    <source>
        <dbReference type="Proteomes" id="UP000219369"/>
    </source>
</evidence>
<dbReference type="OrthoDB" id="10271356at2759"/>
<organism evidence="1 2">
    <name type="scientific">Fusarium oxysporum</name>
    <name type="common">Fusarium vascular wilt</name>
    <dbReference type="NCBI Taxonomy" id="5507"/>
    <lineage>
        <taxon>Eukaryota</taxon>
        <taxon>Fungi</taxon>
        <taxon>Dikarya</taxon>
        <taxon>Ascomycota</taxon>
        <taxon>Pezizomycotina</taxon>
        <taxon>Sordariomycetes</taxon>
        <taxon>Hypocreomycetidae</taxon>
        <taxon>Hypocreales</taxon>
        <taxon>Nectriaceae</taxon>
        <taxon>Fusarium</taxon>
        <taxon>Fusarium oxysporum species complex</taxon>
    </lineage>
</organism>
<gene>
    <name evidence="1" type="ORF">FRV6_15965</name>
</gene>
<sequence>MRAAEKHAVSVTNDIIQPCTALSLSGAALGIHQQPCAIIHRDRKQGKRPKTFILRAMPLFNHFLIEGH</sequence>
<name>A0A2H3TTC1_FUSOX</name>
<evidence type="ECO:0000313" key="1">
    <source>
        <dbReference type="EMBL" id="SCO91837.1"/>
    </source>
</evidence>